<feature type="domain" description="Transglycosylase SLT" evidence="3">
    <location>
        <begin position="77"/>
        <end position="368"/>
    </location>
</feature>
<dbReference type="InterPro" id="IPR031304">
    <property type="entry name" value="SLT_2"/>
</dbReference>
<keyword evidence="2" id="KW-0732">Signal</keyword>
<dbReference type="Gene3D" id="1.10.8.350">
    <property type="entry name" value="Bacterial muramidase"/>
    <property type="match status" value="1"/>
</dbReference>
<dbReference type="NCBIfam" id="TIGR02282">
    <property type="entry name" value="MltB"/>
    <property type="match status" value="1"/>
</dbReference>
<dbReference type="Gene3D" id="1.10.530.10">
    <property type="match status" value="1"/>
</dbReference>
<evidence type="ECO:0000259" key="3">
    <source>
        <dbReference type="Pfam" id="PF13406"/>
    </source>
</evidence>
<dbReference type="RefSeq" id="WP_280578925.1">
    <property type="nucleotide sequence ID" value="NZ_JARXRO010000018.1"/>
</dbReference>
<dbReference type="PANTHER" id="PTHR30163">
    <property type="entry name" value="MEMBRANE-BOUND LYTIC MUREIN TRANSGLYCOSYLASE B"/>
    <property type="match status" value="1"/>
</dbReference>
<dbReference type="InterPro" id="IPR023346">
    <property type="entry name" value="Lysozyme-like_dom_sf"/>
</dbReference>
<proteinExistence type="predicted"/>
<sequence length="378" mass="40829">MIRRPAAALSVPLLSFALSACATPAPPPPAGSAPVAPAPASAAEAPAAPALLPRVPQPPERPVAPPSVTDPALPRAQRIDAFVDYTVQTYGVDAAQVRAVLAQAQTKQPIVDAMNRPAEAVRKWHEYRPIFINDARVDGGIAFYRQHRDALERVSAQTGVPAEMIVAIIGVETSYGRVTGNYRVVDALYTLAFDFPKRAPFFAGELAQLFALKKEEPQLDLLALKGSYAGAMGLGQFMPSSYRLWAKDGDGDGRRDLLTHLPDVFASIANYFVVHGWERDGPVVARAARDAGAADFVPENWEPVYPLADLAARGYRPQPGQPVAEGATLLTLDGVAGKEYWLAYRNFYVITRYNRSPMYSLSVHQLAQAIRTGVGSGR</sequence>
<keyword evidence="5" id="KW-1185">Reference proteome</keyword>
<dbReference type="EMBL" id="JARXRO010000018">
    <property type="protein sequence ID" value="MDH5834550.1"/>
    <property type="molecule type" value="Genomic_DNA"/>
</dbReference>
<dbReference type="CDD" id="cd13399">
    <property type="entry name" value="Slt35-like"/>
    <property type="match status" value="1"/>
</dbReference>
<feature type="region of interest" description="Disordered" evidence="1">
    <location>
        <begin position="51"/>
        <end position="71"/>
    </location>
</feature>
<dbReference type="InterPro" id="IPR043426">
    <property type="entry name" value="MltB-like"/>
</dbReference>
<evidence type="ECO:0000256" key="1">
    <source>
        <dbReference type="SAM" id="MobiDB-lite"/>
    </source>
</evidence>
<gene>
    <name evidence="4" type="primary">mltB</name>
    <name evidence="4" type="ORF">QFW81_11550</name>
</gene>
<dbReference type="SUPFAM" id="SSF53955">
    <property type="entry name" value="Lysozyme-like"/>
    <property type="match status" value="1"/>
</dbReference>
<name>A0ABT6JV41_9GAMM</name>
<reference evidence="4 5" key="1">
    <citation type="submission" date="2023-04" db="EMBL/GenBank/DDBJ databases">
        <title>Luteimonas sp. M1R5S59.</title>
        <authorList>
            <person name="Sun J.-Q."/>
        </authorList>
    </citation>
    <scope>NUCLEOTIDE SEQUENCE [LARGE SCALE GENOMIC DNA]</scope>
    <source>
        <strain evidence="4 5">M1R5S59</strain>
    </source>
</reference>
<feature type="signal peptide" evidence="2">
    <location>
        <begin position="1"/>
        <end position="22"/>
    </location>
</feature>
<dbReference type="Pfam" id="PF13406">
    <property type="entry name" value="SLT_2"/>
    <property type="match status" value="1"/>
</dbReference>
<feature type="chain" id="PRO_5045918269" evidence="2">
    <location>
        <begin position="23"/>
        <end position="378"/>
    </location>
</feature>
<evidence type="ECO:0000313" key="5">
    <source>
        <dbReference type="Proteomes" id="UP001156873"/>
    </source>
</evidence>
<evidence type="ECO:0000313" key="4">
    <source>
        <dbReference type="EMBL" id="MDH5834550.1"/>
    </source>
</evidence>
<dbReference type="Proteomes" id="UP001156873">
    <property type="component" value="Unassembled WGS sequence"/>
</dbReference>
<comment type="caution">
    <text evidence="4">The sequence shown here is derived from an EMBL/GenBank/DDBJ whole genome shotgun (WGS) entry which is preliminary data.</text>
</comment>
<protein>
    <submittedName>
        <fullName evidence="4">Lytic murein transglycosylase B</fullName>
    </submittedName>
</protein>
<accession>A0ABT6JV41</accession>
<dbReference type="InterPro" id="IPR011757">
    <property type="entry name" value="Lytic_transglycosylase_MltB"/>
</dbReference>
<feature type="compositionally biased region" description="Pro residues" evidence="1">
    <location>
        <begin position="55"/>
        <end position="65"/>
    </location>
</feature>
<dbReference type="PANTHER" id="PTHR30163:SF9">
    <property type="entry name" value="MEMBRANE-BOUND LYTIC MUREIN TRANSGLYCOSYLASE B"/>
    <property type="match status" value="1"/>
</dbReference>
<evidence type="ECO:0000256" key="2">
    <source>
        <dbReference type="SAM" id="SignalP"/>
    </source>
</evidence>
<dbReference type="PROSITE" id="PS51257">
    <property type="entry name" value="PROKAR_LIPOPROTEIN"/>
    <property type="match status" value="1"/>
</dbReference>
<organism evidence="4 5">
    <name type="scientific">Luteimonas kalidii</name>
    <dbReference type="NCBI Taxonomy" id="3042025"/>
    <lineage>
        <taxon>Bacteria</taxon>
        <taxon>Pseudomonadati</taxon>
        <taxon>Pseudomonadota</taxon>
        <taxon>Gammaproteobacteria</taxon>
        <taxon>Lysobacterales</taxon>
        <taxon>Lysobacteraceae</taxon>
        <taxon>Luteimonas</taxon>
    </lineage>
</organism>